<evidence type="ECO:0000256" key="1">
    <source>
        <dbReference type="SAM" id="MobiDB-lite"/>
    </source>
</evidence>
<dbReference type="RefSeq" id="XP_040657084.1">
    <property type="nucleotide sequence ID" value="XM_040802051.1"/>
</dbReference>
<dbReference type="EMBL" id="LAYC01000002">
    <property type="protein sequence ID" value="KYK57732.1"/>
    <property type="molecule type" value="Genomic_DNA"/>
</dbReference>
<dbReference type="InParanoid" id="A0A151GL45"/>
<proteinExistence type="predicted"/>
<dbReference type="Proteomes" id="UP000076580">
    <property type="component" value="Chromosome 02"/>
</dbReference>
<gene>
    <name evidence="2" type="ORF">DCS_04745</name>
</gene>
<name>A0A151GL45_DRECN</name>
<dbReference type="GeneID" id="63717388"/>
<reference evidence="2 3" key="1">
    <citation type="journal article" date="2016" name="Sci. Rep.">
        <title>Insights into Adaptations to a Near-Obligate Nematode Endoparasitic Lifestyle from the Finished Genome of Drechmeria coniospora.</title>
        <authorList>
            <person name="Zhang L."/>
            <person name="Zhou Z."/>
            <person name="Guo Q."/>
            <person name="Fokkens L."/>
            <person name="Miskei M."/>
            <person name="Pocsi I."/>
            <person name="Zhang W."/>
            <person name="Chen M."/>
            <person name="Wang L."/>
            <person name="Sun Y."/>
            <person name="Donzelli B.G."/>
            <person name="Gibson D.M."/>
            <person name="Nelson D.R."/>
            <person name="Luo J.G."/>
            <person name="Rep M."/>
            <person name="Liu H."/>
            <person name="Yang S."/>
            <person name="Wang J."/>
            <person name="Krasnoff S.B."/>
            <person name="Xu Y."/>
            <person name="Molnar I."/>
            <person name="Lin M."/>
        </authorList>
    </citation>
    <scope>NUCLEOTIDE SEQUENCE [LARGE SCALE GENOMIC DNA]</scope>
    <source>
        <strain evidence="2 3">ARSEF 6962</strain>
    </source>
</reference>
<protein>
    <submittedName>
        <fullName evidence="2">Uncharacterized protein</fullName>
    </submittedName>
</protein>
<feature type="region of interest" description="Disordered" evidence="1">
    <location>
        <begin position="1"/>
        <end position="29"/>
    </location>
</feature>
<evidence type="ECO:0000313" key="2">
    <source>
        <dbReference type="EMBL" id="KYK57732.1"/>
    </source>
</evidence>
<evidence type="ECO:0000313" key="3">
    <source>
        <dbReference type="Proteomes" id="UP000076580"/>
    </source>
</evidence>
<sequence length="102" mass="11222">MSMDAGPSRQGELELAEPVTPAGSGAGLARKSKEEYLLSRLLDQSFNIKTYPDPLIPRKGVDPQFFPKGVTPERELQWLDRIKAVRAEQADNGTKSHKTEGA</sequence>
<accession>A0A151GL45</accession>
<organism evidence="2 3">
    <name type="scientific">Drechmeria coniospora</name>
    <name type="common">Nematophagous fungus</name>
    <name type="synonym">Meria coniospora</name>
    <dbReference type="NCBI Taxonomy" id="98403"/>
    <lineage>
        <taxon>Eukaryota</taxon>
        <taxon>Fungi</taxon>
        <taxon>Dikarya</taxon>
        <taxon>Ascomycota</taxon>
        <taxon>Pezizomycotina</taxon>
        <taxon>Sordariomycetes</taxon>
        <taxon>Hypocreomycetidae</taxon>
        <taxon>Hypocreales</taxon>
        <taxon>Ophiocordycipitaceae</taxon>
        <taxon>Drechmeria</taxon>
    </lineage>
</organism>
<dbReference type="AlphaFoldDB" id="A0A151GL45"/>
<comment type="caution">
    <text evidence="2">The sequence shown here is derived from an EMBL/GenBank/DDBJ whole genome shotgun (WGS) entry which is preliminary data.</text>
</comment>
<keyword evidence="3" id="KW-1185">Reference proteome</keyword>
<dbReference type="OrthoDB" id="5121433at2759"/>